<sequence>MTKKENTKAMNKKQILLIALAAAGGLVGGILCAGLVSGGVSFPSDKTNGGKTVLHAPAIAEHPSEKVEYDMVIKPQITSNIWYGEAAKAHEYLLSAKQKAGTAGGDYSDVSDALTGAITELGSFSRYFEYIDKLSYETNGKKYGAYVEDGDSPIGGGLGYKDIKTRGDYNVRTLSELTDALSKAKSGETVFIYGDAEINISSIIENGGHLSVGAGVTLASDRGRIRDDGTVSTGALIYSTTLKSYTMNVGEGGRVTGITLKGGDPDNHLAHHFRSFSANPPRGNNYYYSLSSISIYGISCDGDNIEVDNCEIGGYAYAGVSLAIDVKDAHVHHCYIHHNQGNGLGYGVVHGNGATSVIEYNLFNYNRHSIAATGKPTTGYIARFNIEMGASLEHCFDMHGGSDRGDGTNIAGTYCEMYNNTFLVDTYPYWLRGVPEDHQTFYQNIVFNPVSFYDKSRLTNSKAKFYDNIFGIDKMTLVK</sequence>
<dbReference type="Gene3D" id="2.160.20.10">
    <property type="entry name" value="Single-stranded right-handed beta-helix, Pectin lyase-like"/>
    <property type="match status" value="1"/>
</dbReference>
<name>A0A645BUB8_9ZZZZ</name>
<organism evidence="1">
    <name type="scientific">bioreactor metagenome</name>
    <dbReference type="NCBI Taxonomy" id="1076179"/>
    <lineage>
        <taxon>unclassified sequences</taxon>
        <taxon>metagenomes</taxon>
        <taxon>ecological metagenomes</taxon>
    </lineage>
</organism>
<comment type="caution">
    <text evidence="1">The sequence shown here is derived from an EMBL/GenBank/DDBJ whole genome shotgun (WGS) entry which is preliminary data.</text>
</comment>
<dbReference type="InterPro" id="IPR011050">
    <property type="entry name" value="Pectin_lyase_fold/virulence"/>
</dbReference>
<gene>
    <name evidence="1" type="ORF">SDC9_113745</name>
</gene>
<dbReference type="InterPro" id="IPR012334">
    <property type="entry name" value="Pectin_lyas_fold"/>
</dbReference>
<evidence type="ECO:0000313" key="1">
    <source>
        <dbReference type="EMBL" id="MPM66833.1"/>
    </source>
</evidence>
<dbReference type="AlphaFoldDB" id="A0A645BUB8"/>
<reference evidence="1" key="1">
    <citation type="submission" date="2019-08" db="EMBL/GenBank/DDBJ databases">
        <authorList>
            <person name="Kucharzyk K."/>
            <person name="Murdoch R.W."/>
            <person name="Higgins S."/>
            <person name="Loffler F."/>
        </authorList>
    </citation>
    <scope>NUCLEOTIDE SEQUENCE</scope>
</reference>
<evidence type="ECO:0008006" key="2">
    <source>
        <dbReference type="Google" id="ProtNLM"/>
    </source>
</evidence>
<dbReference type="EMBL" id="VSSQ01021324">
    <property type="protein sequence ID" value="MPM66833.1"/>
    <property type="molecule type" value="Genomic_DNA"/>
</dbReference>
<proteinExistence type="predicted"/>
<dbReference type="SUPFAM" id="SSF51126">
    <property type="entry name" value="Pectin lyase-like"/>
    <property type="match status" value="1"/>
</dbReference>
<accession>A0A645BUB8</accession>
<protein>
    <recommendedName>
        <fullName evidence="2">Right handed beta helix domain-containing protein</fullName>
    </recommendedName>
</protein>